<evidence type="ECO:0000256" key="11">
    <source>
        <dbReference type="ARBA" id="ARBA00043721"/>
    </source>
</evidence>
<evidence type="ECO:0000256" key="12">
    <source>
        <dbReference type="ARBA" id="ARBA00043748"/>
    </source>
</evidence>
<dbReference type="PIRSF" id="PIRSF000894">
    <property type="entry name" value="Acid_phosphatase"/>
    <property type="match status" value="1"/>
</dbReference>
<dbReference type="Proteomes" id="UP000027265">
    <property type="component" value="Unassembled WGS sequence"/>
</dbReference>
<evidence type="ECO:0000313" key="19">
    <source>
        <dbReference type="EMBL" id="KDQ63958.1"/>
    </source>
</evidence>
<keyword evidence="4" id="KW-0378">Hydrolase</keyword>
<proteinExistence type="predicted"/>
<dbReference type="PANTHER" id="PTHR20963">
    <property type="entry name" value="MULTIPLE INOSITOL POLYPHOSPHATE PHOSPHATASE-RELATED"/>
    <property type="match status" value="1"/>
</dbReference>
<evidence type="ECO:0000256" key="17">
    <source>
        <dbReference type="PIRSR" id="PIRSR000894-2"/>
    </source>
</evidence>
<dbReference type="HOGENOM" id="CLU_020880_0_1_1"/>
<gene>
    <name evidence="19" type="ORF">JAAARDRAFT_27630</name>
</gene>
<protein>
    <recommendedName>
        <fullName evidence="14">Phytase A</fullName>
    </recommendedName>
    <alternativeName>
        <fullName evidence="15">Histidine acid phosphatase phyA</fullName>
    </alternativeName>
    <alternativeName>
        <fullName evidence="8">Myo-inositol hexakisphosphate phosphohydrolase A</fullName>
    </alternativeName>
    <alternativeName>
        <fullName evidence="7">Myo-inositol-hexaphosphate 3-phosphohydrolase A</fullName>
    </alternativeName>
</protein>
<evidence type="ECO:0000256" key="7">
    <source>
        <dbReference type="ARBA" id="ARBA00041857"/>
    </source>
</evidence>
<evidence type="ECO:0000256" key="1">
    <source>
        <dbReference type="ARBA" id="ARBA00004613"/>
    </source>
</evidence>
<feature type="active site" description="Proton donor" evidence="16">
    <location>
        <position position="378"/>
    </location>
</feature>
<keyword evidence="18" id="KW-0812">Transmembrane</keyword>
<dbReference type="InParanoid" id="A0A067QA90"/>
<dbReference type="Gene3D" id="3.40.50.1240">
    <property type="entry name" value="Phosphoglycerate mutase-like"/>
    <property type="match status" value="1"/>
</dbReference>
<sequence>MGSSSKLPLYLPYNDAGRQHRNRSSITIALLAFFAASALYLAWPAWTSPGLSISRGEINSFGAGSGRIQRRWAQYSPWYAVAEYQRPPQGCTINQVNILQRHGARYPTSGAGKDIQSALQKLKSARLPPRTRQGSSNKLHFLKHFVYDLGEADLVPYGASESYEAGRTTFRRYGHLVDEENLPFVRASGSERVILSATNWTKGFSFASQSAYFPVLSVILDESLNDTLDDSMCPSATSPSPYTSIWLSQFAPPITSRLNAAAPGANLTDEDTHNLMSLCPFDSVAHVGQGRKEARKVCKLFSEEEWEAYEYFGDLNKFYGTGYGQPLGPIQGVGYINELLARLTNKPVHDHTQTNTTLDSSPLTFPLNKTLYADFSHDNQMIAIYSAIGLFNQSHLGFGGILDPRRPDERRTWRVSEMVPFAARMVVERLSCGEGGEEYVRILVNEKVQPLEFCGGSGGMCALEDFVESQVYARSSGGGDFEKCFEK</sequence>
<evidence type="ECO:0000256" key="2">
    <source>
        <dbReference type="ARBA" id="ARBA00011245"/>
    </source>
</evidence>
<dbReference type="Pfam" id="PF00328">
    <property type="entry name" value="His_Phos_2"/>
    <property type="match status" value="1"/>
</dbReference>
<dbReference type="PROSITE" id="PS00616">
    <property type="entry name" value="HIS_ACID_PHOSPHAT_1"/>
    <property type="match status" value="1"/>
</dbReference>
<dbReference type="InterPro" id="IPR033379">
    <property type="entry name" value="Acid_Pase_AS"/>
</dbReference>
<comment type="catalytic activity">
    <reaction evidence="10">
        <text>1D-myo-inositol 1,2-bisphosphate + H2O = 1D-myo-inositol 2-phosphate + phosphate</text>
        <dbReference type="Rhea" id="RHEA:77135"/>
        <dbReference type="ChEBI" id="CHEBI:15377"/>
        <dbReference type="ChEBI" id="CHEBI:43474"/>
        <dbReference type="ChEBI" id="CHEBI:84142"/>
        <dbReference type="ChEBI" id="CHEBI:195539"/>
    </reaction>
    <physiologicalReaction direction="left-to-right" evidence="10">
        <dbReference type="Rhea" id="RHEA:77136"/>
    </physiologicalReaction>
</comment>
<dbReference type="OrthoDB" id="6509975at2759"/>
<feature type="disulfide bond" evidence="17">
    <location>
        <begin position="454"/>
        <end position="461"/>
    </location>
</feature>
<evidence type="ECO:0000256" key="3">
    <source>
        <dbReference type="ARBA" id="ARBA00022525"/>
    </source>
</evidence>
<evidence type="ECO:0000256" key="8">
    <source>
        <dbReference type="ARBA" id="ARBA00042300"/>
    </source>
</evidence>
<feature type="disulfide bond" evidence="17">
    <location>
        <begin position="279"/>
        <end position="298"/>
    </location>
</feature>
<dbReference type="SUPFAM" id="SSF53254">
    <property type="entry name" value="Phosphoglycerate mutase-like"/>
    <property type="match status" value="1"/>
</dbReference>
<feature type="disulfide bond" evidence="17">
    <location>
        <begin position="91"/>
        <end position="432"/>
    </location>
</feature>
<dbReference type="CDD" id="cd07061">
    <property type="entry name" value="HP_HAP_like"/>
    <property type="match status" value="1"/>
</dbReference>
<dbReference type="AlphaFoldDB" id="A0A067QA90"/>
<comment type="subunit">
    <text evidence="2">Monomer.</text>
</comment>
<feature type="active site" description="Nucleophile" evidence="16">
    <location>
        <position position="102"/>
    </location>
</feature>
<evidence type="ECO:0000256" key="16">
    <source>
        <dbReference type="PIRSR" id="PIRSR000894-1"/>
    </source>
</evidence>
<evidence type="ECO:0000256" key="14">
    <source>
        <dbReference type="ARBA" id="ARBA00044106"/>
    </source>
</evidence>
<feature type="disulfide bond" evidence="17">
    <location>
        <begin position="233"/>
        <end position="484"/>
    </location>
</feature>
<keyword evidence="18" id="KW-0472">Membrane</keyword>
<comment type="subcellular location">
    <subcellularLocation>
        <location evidence="1">Secreted</location>
    </subcellularLocation>
</comment>
<dbReference type="InterPro" id="IPR016274">
    <property type="entry name" value="Histidine_acid_Pase_euk"/>
</dbReference>
<dbReference type="InterPro" id="IPR029033">
    <property type="entry name" value="His_PPase_superfam"/>
</dbReference>
<evidence type="ECO:0000256" key="13">
    <source>
        <dbReference type="ARBA" id="ARBA00043788"/>
    </source>
</evidence>
<organism evidence="19 20">
    <name type="scientific">Jaapia argillacea MUCL 33604</name>
    <dbReference type="NCBI Taxonomy" id="933084"/>
    <lineage>
        <taxon>Eukaryota</taxon>
        <taxon>Fungi</taxon>
        <taxon>Dikarya</taxon>
        <taxon>Basidiomycota</taxon>
        <taxon>Agaricomycotina</taxon>
        <taxon>Agaricomycetes</taxon>
        <taxon>Agaricomycetidae</taxon>
        <taxon>Jaapiales</taxon>
        <taxon>Jaapiaceae</taxon>
        <taxon>Jaapia</taxon>
    </lineage>
</organism>
<evidence type="ECO:0000256" key="6">
    <source>
        <dbReference type="ARBA" id="ARBA00023180"/>
    </source>
</evidence>
<dbReference type="PROSITE" id="PS00778">
    <property type="entry name" value="HIS_ACID_PHOSPHAT_2"/>
    <property type="match status" value="1"/>
</dbReference>
<accession>A0A067QA90</accession>
<name>A0A067QA90_9AGAM</name>
<evidence type="ECO:0000256" key="10">
    <source>
        <dbReference type="ARBA" id="ARBA00043675"/>
    </source>
</evidence>
<comment type="catalytic activity">
    <reaction evidence="12">
        <text>1D-myo-inositol 1,2,4,5,6-pentakisphosphate + H2O = 1D-myo-inositol 1,2,5,6-tetrakisphosphate + phosphate</text>
        <dbReference type="Rhea" id="RHEA:77115"/>
        <dbReference type="ChEBI" id="CHEBI:15377"/>
        <dbReference type="ChEBI" id="CHEBI:43474"/>
        <dbReference type="ChEBI" id="CHEBI:57798"/>
        <dbReference type="ChEBI" id="CHEBI:195535"/>
    </reaction>
    <physiologicalReaction direction="left-to-right" evidence="12">
        <dbReference type="Rhea" id="RHEA:77116"/>
    </physiologicalReaction>
</comment>
<evidence type="ECO:0000256" key="9">
    <source>
        <dbReference type="ARBA" id="ARBA00043670"/>
    </source>
</evidence>
<evidence type="ECO:0000256" key="4">
    <source>
        <dbReference type="ARBA" id="ARBA00022801"/>
    </source>
</evidence>
<keyword evidence="18" id="KW-1133">Transmembrane helix</keyword>
<dbReference type="GO" id="GO:0005576">
    <property type="term" value="C:extracellular region"/>
    <property type="evidence" value="ECO:0007669"/>
    <property type="project" value="UniProtKB-SubCell"/>
</dbReference>
<comment type="catalytic activity">
    <reaction evidence="9">
        <text>1D-myo-inositol 1,2,5,6-tetrakisphosphate + H2O = 1D-myo-inositol 1,2,6-trisphosphate + phosphate</text>
        <dbReference type="Rhea" id="RHEA:77119"/>
        <dbReference type="ChEBI" id="CHEBI:15377"/>
        <dbReference type="ChEBI" id="CHEBI:43474"/>
        <dbReference type="ChEBI" id="CHEBI:195535"/>
        <dbReference type="ChEBI" id="CHEBI:195537"/>
    </reaction>
    <physiologicalReaction direction="left-to-right" evidence="9">
        <dbReference type="Rhea" id="RHEA:77120"/>
    </physiologicalReaction>
</comment>
<dbReference type="GO" id="GO:0003993">
    <property type="term" value="F:acid phosphatase activity"/>
    <property type="evidence" value="ECO:0007669"/>
    <property type="project" value="TreeGrafter"/>
</dbReference>
<dbReference type="PANTHER" id="PTHR20963:SF24">
    <property type="entry name" value="3-PHYTASE B"/>
    <property type="match status" value="1"/>
</dbReference>
<comment type="catalytic activity">
    <reaction evidence="13">
        <text>1D-myo-inositol hexakisphosphate + H2O = 1D-myo-inositol 1,2,4,5,6-pentakisphosphate + phosphate</text>
        <dbReference type="Rhea" id="RHEA:16989"/>
        <dbReference type="ChEBI" id="CHEBI:15377"/>
        <dbReference type="ChEBI" id="CHEBI:43474"/>
        <dbReference type="ChEBI" id="CHEBI:57798"/>
        <dbReference type="ChEBI" id="CHEBI:58130"/>
        <dbReference type="EC" id="3.1.3.8"/>
    </reaction>
    <physiologicalReaction direction="left-to-right" evidence="13">
        <dbReference type="Rhea" id="RHEA:16990"/>
    </physiologicalReaction>
</comment>
<dbReference type="STRING" id="933084.A0A067QA90"/>
<dbReference type="InterPro" id="IPR000560">
    <property type="entry name" value="His_Pase_clade-2"/>
</dbReference>
<evidence type="ECO:0000256" key="15">
    <source>
        <dbReference type="ARBA" id="ARBA00044262"/>
    </source>
</evidence>
<reference evidence="20" key="1">
    <citation type="journal article" date="2014" name="Proc. Natl. Acad. Sci. U.S.A.">
        <title>Extensive sampling of basidiomycete genomes demonstrates inadequacy of the white-rot/brown-rot paradigm for wood decay fungi.</title>
        <authorList>
            <person name="Riley R."/>
            <person name="Salamov A.A."/>
            <person name="Brown D.W."/>
            <person name="Nagy L.G."/>
            <person name="Floudas D."/>
            <person name="Held B.W."/>
            <person name="Levasseur A."/>
            <person name="Lombard V."/>
            <person name="Morin E."/>
            <person name="Otillar R."/>
            <person name="Lindquist E.A."/>
            <person name="Sun H."/>
            <person name="LaButti K.M."/>
            <person name="Schmutz J."/>
            <person name="Jabbour D."/>
            <person name="Luo H."/>
            <person name="Baker S.E."/>
            <person name="Pisabarro A.G."/>
            <person name="Walton J.D."/>
            <person name="Blanchette R.A."/>
            <person name="Henrissat B."/>
            <person name="Martin F."/>
            <person name="Cullen D."/>
            <person name="Hibbett D.S."/>
            <person name="Grigoriev I.V."/>
        </authorList>
    </citation>
    <scope>NUCLEOTIDE SEQUENCE [LARGE SCALE GENOMIC DNA]</scope>
    <source>
        <strain evidence="20">MUCL 33604</strain>
    </source>
</reference>
<evidence type="ECO:0000256" key="5">
    <source>
        <dbReference type="ARBA" id="ARBA00023157"/>
    </source>
</evidence>
<dbReference type="FunCoup" id="A0A067QA90">
    <property type="interactions" value="199"/>
</dbReference>
<keyword evidence="6" id="KW-0325">Glycoprotein</keyword>
<feature type="transmembrane region" description="Helical" evidence="18">
    <location>
        <begin position="26"/>
        <end position="46"/>
    </location>
</feature>
<comment type="catalytic activity">
    <reaction evidence="11">
        <text>1D-myo-inositol 1,2,6-trisphosphate + H2O = 1D-myo-inositol 1,2-bisphosphate + phosphate</text>
        <dbReference type="Rhea" id="RHEA:77131"/>
        <dbReference type="ChEBI" id="CHEBI:15377"/>
        <dbReference type="ChEBI" id="CHEBI:43474"/>
        <dbReference type="ChEBI" id="CHEBI:195537"/>
        <dbReference type="ChEBI" id="CHEBI:195539"/>
    </reaction>
    <physiologicalReaction direction="left-to-right" evidence="11">
        <dbReference type="Rhea" id="RHEA:77132"/>
    </physiologicalReaction>
</comment>
<evidence type="ECO:0000256" key="18">
    <source>
        <dbReference type="SAM" id="Phobius"/>
    </source>
</evidence>
<dbReference type="GO" id="GO:0016158">
    <property type="term" value="F:inositol hexakisphosphate 3-phosphatase activity"/>
    <property type="evidence" value="ECO:0007669"/>
    <property type="project" value="UniProtKB-EC"/>
</dbReference>
<keyword evidence="20" id="KW-1185">Reference proteome</keyword>
<keyword evidence="3" id="KW-0964">Secreted</keyword>
<dbReference type="EMBL" id="KL197709">
    <property type="protein sequence ID" value="KDQ63958.1"/>
    <property type="molecule type" value="Genomic_DNA"/>
</dbReference>
<keyword evidence="5 17" id="KW-1015">Disulfide bond</keyword>
<evidence type="ECO:0000313" key="20">
    <source>
        <dbReference type="Proteomes" id="UP000027265"/>
    </source>
</evidence>